<accession>A0A3L7J6I2</accession>
<dbReference type="Proteomes" id="UP000282460">
    <property type="component" value="Unassembled WGS sequence"/>
</dbReference>
<evidence type="ECO:0000313" key="2">
    <source>
        <dbReference type="EMBL" id="RLQ84112.1"/>
    </source>
</evidence>
<evidence type="ECO:0000313" key="3">
    <source>
        <dbReference type="Proteomes" id="UP000282460"/>
    </source>
</evidence>
<dbReference type="AlphaFoldDB" id="A0A3L7J6I2"/>
<protein>
    <submittedName>
        <fullName evidence="2">DUF3427 domain-containing protein</fullName>
    </submittedName>
</protein>
<proteinExistence type="predicted"/>
<sequence length="97" mass="11029">MIDTRTFSWYTRSKRTLESAEVRSIVENSVGLHVFVKKNDAERTGFYSLGRARSSEAMQTTMSGEKGSVVPVVRMLLSFEKPIEAALFDYFHTDLTD</sequence>
<dbReference type="InterPro" id="IPR021835">
    <property type="entry name" value="DUF3427"/>
</dbReference>
<reference evidence="2 3" key="1">
    <citation type="submission" date="2018-10" db="EMBL/GenBank/DDBJ databases">
        <authorList>
            <person name="Li J."/>
        </authorList>
    </citation>
    <scope>NUCLEOTIDE SEQUENCE [LARGE SCALE GENOMIC DNA]</scope>
    <source>
        <strain evidence="2 3">ZD1-4</strain>
    </source>
</reference>
<dbReference type="Pfam" id="PF11907">
    <property type="entry name" value="DUF3427"/>
    <property type="match status" value="1"/>
</dbReference>
<evidence type="ECO:0000259" key="1">
    <source>
        <dbReference type="Pfam" id="PF11907"/>
    </source>
</evidence>
<dbReference type="EMBL" id="RCWJ01000002">
    <property type="protein sequence ID" value="RLQ84112.1"/>
    <property type="molecule type" value="Genomic_DNA"/>
</dbReference>
<keyword evidence="3" id="KW-1185">Reference proteome</keyword>
<dbReference type="OrthoDB" id="9776021at2"/>
<feature type="domain" description="DUF3427" evidence="1">
    <location>
        <begin position="2"/>
        <end position="91"/>
    </location>
</feature>
<comment type="caution">
    <text evidence="2">The sequence shown here is derived from an EMBL/GenBank/DDBJ whole genome shotgun (WGS) entry which is preliminary data.</text>
</comment>
<name>A0A3L7J6I2_9MICO</name>
<gene>
    <name evidence="2" type="ORF">D9V28_07720</name>
</gene>
<organism evidence="2 3">
    <name type="scientific">Mycetocola zhadangensis</name>
    <dbReference type="NCBI Taxonomy" id="1164595"/>
    <lineage>
        <taxon>Bacteria</taxon>
        <taxon>Bacillati</taxon>
        <taxon>Actinomycetota</taxon>
        <taxon>Actinomycetes</taxon>
        <taxon>Micrococcales</taxon>
        <taxon>Microbacteriaceae</taxon>
        <taxon>Mycetocola</taxon>
    </lineage>
</organism>